<dbReference type="GO" id="GO:0016192">
    <property type="term" value="P:vesicle-mediated transport"/>
    <property type="evidence" value="ECO:0007669"/>
    <property type="project" value="InterPro"/>
</dbReference>
<organism evidence="5 6">
    <name type="scientific">Protopolystoma xenopodis</name>
    <dbReference type="NCBI Taxonomy" id="117903"/>
    <lineage>
        <taxon>Eukaryota</taxon>
        <taxon>Metazoa</taxon>
        <taxon>Spiralia</taxon>
        <taxon>Lophotrochozoa</taxon>
        <taxon>Platyhelminthes</taxon>
        <taxon>Monogenea</taxon>
        <taxon>Polyopisthocotylea</taxon>
        <taxon>Polystomatidea</taxon>
        <taxon>Polystomatidae</taxon>
        <taxon>Protopolystoma</taxon>
    </lineage>
</organism>
<dbReference type="InterPro" id="IPR045046">
    <property type="entry name" value="Vps9-like"/>
</dbReference>
<dbReference type="InterPro" id="IPR002653">
    <property type="entry name" value="Znf_A20"/>
</dbReference>
<evidence type="ECO:0000259" key="4">
    <source>
        <dbReference type="PROSITE" id="PS51036"/>
    </source>
</evidence>
<dbReference type="OrthoDB" id="300289at2759"/>
<dbReference type="PANTHER" id="PTHR23101:SF122">
    <property type="entry name" value="RABAPTIN-5-ASSOCIATED EXCHANGE FACTOR FOR RAB5"/>
    <property type="match status" value="1"/>
</dbReference>
<sequence length="293" mass="33028">MSGPRPYHRFAAPSILCKNSCGFYGNPSWNDYCSICYREIYLKQEQLSQPKSPGLNLPSSSTQAFSKFEEKRKLITGKGANTVKNIFKFSKDASRTKSGTISEESLAARREFIDFVEKLKPTVSTDIQRQVFRLLGNFEAAYGSKIDQYSLWTQSFYTEISHRFSKNPIYASISPEMADKLLCAIERFITTWIYPWAFASHITDDEAVDLKLQDKIRSLHWVTPELLDAPVSPKSAEMVHYDAAMLGTIGKSIGLALDLNHGACCVQLSGKYFGFWVQKMENLANGLLAENPV</sequence>
<feature type="domain" description="A20-type" evidence="4">
    <location>
        <begin position="11"/>
        <end position="45"/>
    </location>
</feature>
<keyword evidence="6" id="KW-1185">Reference proteome</keyword>
<dbReference type="SUPFAM" id="SSF57716">
    <property type="entry name" value="Glucocorticoid receptor-like (DNA-binding domain)"/>
    <property type="match status" value="1"/>
</dbReference>
<dbReference type="InterPro" id="IPR037191">
    <property type="entry name" value="VPS9_dom_sf"/>
</dbReference>
<dbReference type="Pfam" id="PF01754">
    <property type="entry name" value="zf-A20"/>
    <property type="match status" value="1"/>
</dbReference>
<dbReference type="PROSITE" id="PS51036">
    <property type="entry name" value="ZF_A20"/>
    <property type="match status" value="1"/>
</dbReference>
<evidence type="ECO:0000313" key="6">
    <source>
        <dbReference type="Proteomes" id="UP000784294"/>
    </source>
</evidence>
<dbReference type="EMBL" id="CAAALY010033178">
    <property type="protein sequence ID" value="VEL17565.1"/>
    <property type="molecule type" value="Genomic_DNA"/>
</dbReference>
<evidence type="ECO:0000256" key="1">
    <source>
        <dbReference type="ARBA" id="ARBA00022723"/>
    </source>
</evidence>
<dbReference type="GO" id="GO:0003677">
    <property type="term" value="F:DNA binding"/>
    <property type="evidence" value="ECO:0007669"/>
    <property type="project" value="InterPro"/>
</dbReference>
<dbReference type="Pfam" id="PF18151">
    <property type="entry name" value="DUF5601"/>
    <property type="match status" value="1"/>
</dbReference>
<dbReference type="GO" id="GO:0005829">
    <property type="term" value="C:cytosol"/>
    <property type="evidence" value="ECO:0007669"/>
    <property type="project" value="TreeGrafter"/>
</dbReference>
<reference evidence="5" key="1">
    <citation type="submission" date="2018-11" db="EMBL/GenBank/DDBJ databases">
        <authorList>
            <consortium name="Pathogen Informatics"/>
        </authorList>
    </citation>
    <scope>NUCLEOTIDE SEQUENCE</scope>
</reference>
<accession>A0A3S4ZQY4</accession>
<gene>
    <name evidence="5" type="ORF">PXEA_LOCUS11005</name>
</gene>
<comment type="caution">
    <text evidence="5">The sequence shown here is derived from an EMBL/GenBank/DDBJ whole genome shotgun (WGS) entry which is preliminary data.</text>
</comment>
<keyword evidence="1" id="KW-0479">Metal-binding</keyword>
<dbReference type="PANTHER" id="PTHR23101">
    <property type="entry name" value="RAB GDP/GTP EXCHANGE FACTOR"/>
    <property type="match status" value="1"/>
</dbReference>
<dbReference type="SUPFAM" id="SSF109993">
    <property type="entry name" value="VPS9 domain"/>
    <property type="match status" value="1"/>
</dbReference>
<dbReference type="GO" id="GO:0031267">
    <property type="term" value="F:small GTPase binding"/>
    <property type="evidence" value="ECO:0007669"/>
    <property type="project" value="TreeGrafter"/>
</dbReference>
<dbReference type="Gene3D" id="1.20.5.4770">
    <property type="match status" value="1"/>
</dbReference>
<dbReference type="SMART" id="SM00259">
    <property type="entry name" value="ZnF_A20"/>
    <property type="match status" value="1"/>
</dbReference>
<dbReference type="Proteomes" id="UP000784294">
    <property type="component" value="Unassembled WGS sequence"/>
</dbReference>
<dbReference type="GO" id="GO:0008270">
    <property type="term" value="F:zinc ion binding"/>
    <property type="evidence" value="ECO:0007669"/>
    <property type="project" value="UniProtKB-KW"/>
</dbReference>
<dbReference type="Gene3D" id="1.10.246.120">
    <property type="match status" value="1"/>
</dbReference>
<keyword evidence="2" id="KW-0863">Zinc-finger</keyword>
<keyword evidence="3" id="KW-0862">Zinc</keyword>
<evidence type="ECO:0000256" key="2">
    <source>
        <dbReference type="ARBA" id="ARBA00022771"/>
    </source>
</evidence>
<dbReference type="AlphaFoldDB" id="A0A3S4ZQY4"/>
<evidence type="ECO:0000313" key="5">
    <source>
        <dbReference type="EMBL" id="VEL17565.1"/>
    </source>
</evidence>
<proteinExistence type="predicted"/>
<evidence type="ECO:0000256" key="3">
    <source>
        <dbReference type="ARBA" id="ARBA00022833"/>
    </source>
</evidence>
<dbReference type="InterPro" id="IPR041545">
    <property type="entry name" value="DUF5601"/>
</dbReference>
<dbReference type="GO" id="GO:0030139">
    <property type="term" value="C:endocytic vesicle"/>
    <property type="evidence" value="ECO:0007669"/>
    <property type="project" value="TreeGrafter"/>
</dbReference>
<name>A0A3S4ZQY4_9PLAT</name>
<dbReference type="GO" id="GO:0005085">
    <property type="term" value="F:guanyl-nucleotide exchange factor activity"/>
    <property type="evidence" value="ECO:0007669"/>
    <property type="project" value="InterPro"/>
</dbReference>
<protein>
    <recommendedName>
        <fullName evidence="4">A20-type domain-containing protein</fullName>
    </recommendedName>
</protein>